<dbReference type="WBParaSite" id="PTRK_0001335900.1">
    <property type="protein sequence ID" value="PTRK_0001335900.1"/>
    <property type="gene ID" value="PTRK_0001335900"/>
</dbReference>
<sequence length="199" mass="23114">MHPESRNANTTIHELDITQHSESFFRKEMSDNFLMESSDDSRPSSKQDIYNTSSPTTDTFIGNLSTINEIIDNDKENYVEDGQEESRQTLTKIDENFDQSFPKDNDKTPGYDIRDLEVSFLNNEVQVFKSVMYEDSAFSKKIIKFCESNNDIFSEGDQIKIKNGDIKPFERMAENMRIMMDLLDIVKIRGNCKNILDKF</sequence>
<protein>
    <submittedName>
        <fullName evidence="3">Uncharacterized protein</fullName>
    </submittedName>
</protein>
<organism evidence="2 3">
    <name type="scientific">Parastrongyloides trichosuri</name>
    <name type="common">Possum-specific nematode worm</name>
    <dbReference type="NCBI Taxonomy" id="131310"/>
    <lineage>
        <taxon>Eukaryota</taxon>
        <taxon>Metazoa</taxon>
        <taxon>Ecdysozoa</taxon>
        <taxon>Nematoda</taxon>
        <taxon>Chromadorea</taxon>
        <taxon>Rhabditida</taxon>
        <taxon>Tylenchina</taxon>
        <taxon>Panagrolaimomorpha</taxon>
        <taxon>Strongyloidoidea</taxon>
        <taxon>Strongyloididae</taxon>
        <taxon>Parastrongyloides</taxon>
    </lineage>
</organism>
<feature type="compositionally biased region" description="Polar residues" evidence="1">
    <location>
        <begin position="46"/>
        <end position="57"/>
    </location>
</feature>
<keyword evidence="2" id="KW-1185">Reference proteome</keyword>
<proteinExistence type="predicted"/>
<evidence type="ECO:0000256" key="1">
    <source>
        <dbReference type="SAM" id="MobiDB-lite"/>
    </source>
</evidence>
<dbReference type="AlphaFoldDB" id="A0A0N4ZXE5"/>
<reference evidence="3" key="1">
    <citation type="submission" date="2017-02" db="UniProtKB">
        <authorList>
            <consortium name="WormBaseParasite"/>
        </authorList>
    </citation>
    <scope>IDENTIFICATION</scope>
</reference>
<dbReference type="Proteomes" id="UP000038045">
    <property type="component" value="Unplaced"/>
</dbReference>
<name>A0A0N4ZXE5_PARTI</name>
<feature type="region of interest" description="Disordered" evidence="1">
    <location>
        <begin position="35"/>
        <end position="57"/>
    </location>
</feature>
<evidence type="ECO:0000313" key="2">
    <source>
        <dbReference type="Proteomes" id="UP000038045"/>
    </source>
</evidence>
<evidence type="ECO:0000313" key="3">
    <source>
        <dbReference type="WBParaSite" id="PTRK_0001335900.1"/>
    </source>
</evidence>
<accession>A0A0N4ZXE5</accession>